<keyword evidence="19" id="KW-1185">Reference proteome</keyword>
<dbReference type="InterPro" id="IPR013761">
    <property type="entry name" value="SAM/pointed_sf"/>
</dbReference>
<evidence type="ECO:0000256" key="10">
    <source>
        <dbReference type="ARBA" id="ARBA00023065"/>
    </source>
</evidence>
<reference evidence="18 19" key="1">
    <citation type="submission" date="2020-02" db="EMBL/GenBank/DDBJ databases">
        <title>A chromosome-scale genome assembly of the black bullhead catfish (Ameiurus melas).</title>
        <authorList>
            <person name="Wen M."/>
            <person name="Zham M."/>
            <person name="Cabau C."/>
            <person name="Klopp C."/>
            <person name="Donnadieu C."/>
            <person name="Roques C."/>
            <person name="Bouchez O."/>
            <person name="Lampietro C."/>
            <person name="Jouanno E."/>
            <person name="Herpin A."/>
            <person name="Louis A."/>
            <person name="Berthelot C."/>
            <person name="Parey E."/>
            <person name="Roest-Crollius H."/>
            <person name="Braasch I."/>
            <person name="Postlethwait J."/>
            <person name="Robinson-Rechavi M."/>
            <person name="Echchiki A."/>
            <person name="Begum T."/>
            <person name="Montfort J."/>
            <person name="Schartl M."/>
            <person name="Bobe J."/>
            <person name="Guiguen Y."/>
        </authorList>
    </citation>
    <scope>NUCLEOTIDE SEQUENCE [LARGE SCALE GENOMIC DNA]</scope>
    <source>
        <strain evidence="18">M_S1</strain>
        <tissue evidence="18">Blood</tissue>
    </source>
</reference>
<feature type="signal peptide" evidence="16">
    <location>
        <begin position="1"/>
        <end position="17"/>
    </location>
</feature>
<dbReference type="InterPro" id="IPR057835">
    <property type="entry name" value="EF-hand_STIM1/2"/>
</dbReference>
<dbReference type="InterPro" id="IPR001660">
    <property type="entry name" value="SAM"/>
</dbReference>
<feature type="compositionally biased region" description="Basic residues" evidence="15">
    <location>
        <begin position="994"/>
        <end position="1011"/>
    </location>
</feature>
<keyword evidence="9 14" id="KW-0175">Coiled coil</keyword>
<evidence type="ECO:0000256" key="4">
    <source>
        <dbReference type="ARBA" id="ARBA00022692"/>
    </source>
</evidence>
<evidence type="ECO:0000256" key="2">
    <source>
        <dbReference type="ARBA" id="ARBA00022553"/>
    </source>
</evidence>
<dbReference type="PROSITE" id="PS50105">
    <property type="entry name" value="SAM_DOMAIN"/>
    <property type="match status" value="1"/>
</dbReference>
<feature type="compositionally biased region" description="Low complexity" evidence="15">
    <location>
        <begin position="958"/>
        <end position="986"/>
    </location>
</feature>
<evidence type="ECO:0000259" key="17">
    <source>
        <dbReference type="PROSITE" id="PS50105"/>
    </source>
</evidence>
<dbReference type="CDD" id="cd11722">
    <property type="entry name" value="SOAR"/>
    <property type="match status" value="1"/>
</dbReference>
<dbReference type="Gene3D" id="1.20.5.340">
    <property type="match status" value="1"/>
</dbReference>
<keyword evidence="12" id="KW-0325">Glycoprotein</keyword>
<feature type="domain" description="SAM" evidence="17">
    <location>
        <begin position="118"/>
        <end position="176"/>
    </location>
</feature>
<proteinExistence type="predicted"/>
<dbReference type="FunFam" id="1.20.5.340:FF:000011">
    <property type="entry name" value="Stromal interaction molecule 1"/>
    <property type="match status" value="1"/>
</dbReference>
<dbReference type="FunFam" id="1.10.150.50:FF:000009">
    <property type="entry name" value="Stromal interaction molecule 1"/>
    <property type="match status" value="1"/>
</dbReference>
<evidence type="ECO:0000256" key="12">
    <source>
        <dbReference type="ARBA" id="ARBA00023180"/>
    </source>
</evidence>
<evidence type="ECO:0000256" key="8">
    <source>
        <dbReference type="ARBA" id="ARBA00022989"/>
    </source>
</evidence>
<dbReference type="FunFam" id="1.10.238.180:FF:000001">
    <property type="entry name" value="Stromal interaction molecule 1"/>
    <property type="match status" value="1"/>
</dbReference>
<keyword evidence="10" id="KW-0406">Ion transport</keyword>
<dbReference type="Pfam" id="PF07647">
    <property type="entry name" value="SAM_2"/>
    <property type="match status" value="1"/>
</dbReference>
<dbReference type="PANTHER" id="PTHR15136:SF12">
    <property type="entry name" value="STROMAL INTERACTION MOLECULE 2 ISOFORM X1"/>
    <property type="match status" value="1"/>
</dbReference>
<evidence type="ECO:0000256" key="9">
    <source>
        <dbReference type="ARBA" id="ARBA00023054"/>
    </source>
</evidence>
<keyword evidence="7" id="KW-0106">Calcium</keyword>
<evidence type="ECO:0000256" key="16">
    <source>
        <dbReference type="SAM" id="SignalP"/>
    </source>
</evidence>
<dbReference type="Pfam" id="PF25578">
    <property type="entry name" value="EF-hand_STIM1"/>
    <property type="match status" value="1"/>
</dbReference>
<keyword evidence="3" id="KW-0109">Calcium transport</keyword>
<dbReference type="Gene3D" id="1.10.287.3550">
    <property type="match status" value="1"/>
</dbReference>
<keyword evidence="6 16" id="KW-0732">Signal</keyword>
<evidence type="ECO:0000256" key="1">
    <source>
        <dbReference type="ARBA" id="ARBA00022448"/>
    </source>
</evidence>
<dbReference type="GO" id="GO:0005783">
    <property type="term" value="C:endoplasmic reticulum"/>
    <property type="evidence" value="ECO:0007669"/>
    <property type="project" value="TreeGrafter"/>
</dbReference>
<dbReference type="EMBL" id="JAAGNN010000027">
    <property type="protein sequence ID" value="KAF4071700.1"/>
    <property type="molecule type" value="Genomic_DNA"/>
</dbReference>
<gene>
    <name evidence="18" type="ORF">AMELA_G00276310</name>
</gene>
<comment type="subcellular location">
    <subcellularLocation>
        <location evidence="13">Endomembrane system</location>
        <topology evidence="13">Single-pass type I membrane protein</topology>
    </subcellularLocation>
</comment>
<feature type="region of interest" description="Disordered" evidence="15">
    <location>
        <begin position="952"/>
        <end position="1030"/>
    </location>
</feature>
<feature type="chain" id="PRO_5029764741" description="SAM domain-containing protein" evidence="16">
    <location>
        <begin position="18"/>
        <end position="1030"/>
    </location>
</feature>
<sequence length="1030" mass="117322">MMLGLPVTLLLISFSFSFSTQEPAQKETQTITADVCQQVSPPCVTEADRYSLEALRHIHQEMDDDQDGGIEVEESVEFIIEDMQQQQTNKHSKLHREDQHITVEELWRGWKSSEVHNWTQKDVLCWLQEFVELPQYEKSFKELGVNGNTLPRIASNEPSFMSTYLKIQDQQHKHKLKLKALDVVLFGPPTRPPHNWMKDLLLFVSVLMGLGGCWFAQVQNKASKEHISKMMKDLESLQRAEKSLRDLQEQLERAQEEKRTVAVEKQFLEEKMRGEIQGAQEEANQLYVLRKGAVSELSRLRYAEEELEQIRAALKKAEQDMQASWSVPESLQLWMQLTHEVEMQYYNVKKHGAEQQLATAKDEAERIKKKRSSILGTLQVAHSSSLDQVDHKILQAKNALAEVTACLQERLHRWQQIELLCGFSIMYNAGLHSLTATLYPDPNWMVLSRANMSSYQMPVGIDDMQDEMPSMMPQKIPVTVSPLKLSPRSLVRSRRTGHIVQPPVILSPDPDLLIPIRPPLHRYGEEEGEEIIFPAIVKQECQEAVSDPDPIGPPVGIKYTSPGLDTSPRKLYRDNLDLLSDSVTSKVPLDGQENSPLQKISREELEYSLWGDTRKVSHEELETQVRKISREEPEVSAEALGSPVYTKEPEVPVDFKKIPRSLPIDASYSSIRLSSWEKLDSPTEPYFGIRYMDDAEVNVGSLRRKMFKERKDPSGESLSKIIPKDEYVTDIQSGDKDFYAEMDIAPRLMHRKETQREHTLLKDKPLDSASTSPFRDEHDDSFSMDGQRVKKVRDTKELPKERYYRKVLRDELVLSMDKGKVFAGGSIDSTFRKKAHDELYASTGNQRGMSLRERRDNAVSRKLSRDECDVVTEQQKLSVQKDVLDMPVETVRPKISRDDFVIPDPGRFCQPDLTIDSVMLWTPPSDPLSHLVYDGILEKSYKNPLNVASPGDFNHPASLPSMSTSSQSLVSSDGASSSSTQSGTLSPAEPHTGGKGKKSLRLKNLFKKKKDKEKDKDSKREHPQGGLQKL</sequence>
<evidence type="ECO:0000256" key="13">
    <source>
        <dbReference type="ARBA" id="ARBA00046288"/>
    </source>
</evidence>
<keyword evidence="4" id="KW-0812">Transmembrane</keyword>
<dbReference type="GO" id="GO:0051049">
    <property type="term" value="P:regulation of transport"/>
    <property type="evidence" value="ECO:0007669"/>
    <property type="project" value="UniProtKB-ARBA"/>
</dbReference>
<dbReference type="InterPro" id="IPR032393">
    <property type="entry name" value="SOAR_STIM1/2"/>
</dbReference>
<evidence type="ECO:0000256" key="7">
    <source>
        <dbReference type="ARBA" id="ARBA00022837"/>
    </source>
</evidence>
<dbReference type="SUPFAM" id="SSF47769">
    <property type="entry name" value="SAM/Pointed domain"/>
    <property type="match status" value="1"/>
</dbReference>
<keyword evidence="5" id="KW-0479">Metal-binding</keyword>
<evidence type="ECO:0000256" key="5">
    <source>
        <dbReference type="ARBA" id="ARBA00022723"/>
    </source>
</evidence>
<dbReference type="GO" id="GO:0005886">
    <property type="term" value="C:plasma membrane"/>
    <property type="evidence" value="ECO:0007669"/>
    <property type="project" value="TreeGrafter"/>
</dbReference>
<dbReference type="InterPro" id="IPR037608">
    <property type="entry name" value="STIM1/2"/>
</dbReference>
<feature type="compositionally biased region" description="Basic and acidic residues" evidence="15">
    <location>
        <begin position="1012"/>
        <end position="1023"/>
    </location>
</feature>
<evidence type="ECO:0000313" key="18">
    <source>
        <dbReference type="EMBL" id="KAF4071700.1"/>
    </source>
</evidence>
<organism evidence="18 19">
    <name type="scientific">Ameiurus melas</name>
    <name type="common">Black bullhead</name>
    <name type="synonym">Silurus melas</name>
    <dbReference type="NCBI Taxonomy" id="219545"/>
    <lineage>
        <taxon>Eukaryota</taxon>
        <taxon>Metazoa</taxon>
        <taxon>Chordata</taxon>
        <taxon>Craniata</taxon>
        <taxon>Vertebrata</taxon>
        <taxon>Euteleostomi</taxon>
        <taxon>Actinopterygii</taxon>
        <taxon>Neopterygii</taxon>
        <taxon>Teleostei</taxon>
        <taxon>Ostariophysi</taxon>
        <taxon>Siluriformes</taxon>
        <taxon>Ictaluridae</taxon>
        <taxon>Ameiurus</taxon>
    </lineage>
</organism>
<dbReference type="Gene3D" id="1.10.238.180">
    <property type="match status" value="1"/>
</dbReference>
<feature type="compositionally biased region" description="Basic and acidic residues" evidence="15">
    <location>
        <begin position="754"/>
        <end position="766"/>
    </location>
</feature>
<evidence type="ECO:0000313" key="19">
    <source>
        <dbReference type="Proteomes" id="UP000593565"/>
    </source>
</evidence>
<evidence type="ECO:0000256" key="3">
    <source>
        <dbReference type="ARBA" id="ARBA00022568"/>
    </source>
</evidence>
<feature type="region of interest" description="Disordered" evidence="15">
    <location>
        <begin position="754"/>
        <end position="788"/>
    </location>
</feature>
<dbReference type="Gene3D" id="1.10.150.50">
    <property type="entry name" value="Transcription Factor, Ets-1"/>
    <property type="match status" value="1"/>
</dbReference>
<evidence type="ECO:0000256" key="15">
    <source>
        <dbReference type="SAM" id="MobiDB-lite"/>
    </source>
</evidence>
<dbReference type="GO" id="GO:0002115">
    <property type="term" value="P:store-operated calcium entry"/>
    <property type="evidence" value="ECO:0007669"/>
    <property type="project" value="TreeGrafter"/>
</dbReference>
<name>A0A7J5ZMH8_AMEME</name>
<dbReference type="PANTHER" id="PTHR15136">
    <property type="entry name" value="STROMAL INTERACTION MOLECULE HOMOLOG"/>
    <property type="match status" value="1"/>
</dbReference>
<dbReference type="Proteomes" id="UP000593565">
    <property type="component" value="Unassembled WGS sequence"/>
</dbReference>
<dbReference type="Pfam" id="PF16533">
    <property type="entry name" value="SOAR"/>
    <property type="match status" value="1"/>
</dbReference>
<comment type="caution">
    <text evidence="18">The sequence shown here is derived from an EMBL/GenBank/DDBJ whole genome shotgun (WGS) entry which is preliminary data.</text>
</comment>
<protein>
    <recommendedName>
        <fullName evidence="17">SAM domain-containing protein</fullName>
    </recommendedName>
</protein>
<dbReference type="GO" id="GO:0005509">
    <property type="term" value="F:calcium ion binding"/>
    <property type="evidence" value="ECO:0007669"/>
    <property type="project" value="TreeGrafter"/>
</dbReference>
<feature type="coiled-coil region" evidence="14">
    <location>
        <begin position="220"/>
        <end position="271"/>
    </location>
</feature>
<evidence type="ECO:0000256" key="6">
    <source>
        <dbReference type="ARBA" id="ARBA00022729"/>
    </source>
</evidence>
<keyword evidence="1" id="KW-0813">Transport</keyword>
<keyword evidence="11" id="KW-0472">Membrane</keyword>
<dbReference type="AlphaFoldDB" id="A0A7J5ZMH8"/>
<evidence type="ECO:0000256" key="11">
    <source>
        <dbReference type="ARBA" id="ARBA00023136"/>
    </source>
</evidence>
<evidence type="ECO:0000256" key="14">
    <source>
        <dbReference type="SAM" id="Coils"/>
    </source>
</evidence>
<keyword evidence="2" id="KW-0597">Phosphoprotein</keyword>
<dbReference type="GO" id="GO:0005246">
    <property type="term" value="F:calcium channel regulator activity"/>
    <property type="evidence" value="ECO:0007669"/>
    <property type="project" value="InterPro"/>
</dbReference>
<keyword evidence="8" id="KW-1133">Transmembrane helix</keyword>
<dbReference type="GO" id="GO:0006874">
    <property type="term" value="P:intracellular calcium ion homeostasis"/>
    <property type="evidence" value="ECO:0007669"/>
    <property type="project" value="TreeGrafter"/>
</dbReference>
<accession>A0A7J5ZMH8</accession>